<dbReference type="InterPro" id="IPR049912">
    <property type="entry name" value="CRESS_DNA_REP"/>
</dbReference>
<evidence type="ECO:0000259" key="16">
    <source>
        <dbReference type="PROSITE" id="PS52020"/>
    </source>
</evidence>
<sequence>ARFGTPHLQGFLNLKKKQRFSSLKRSSAFLRAHLEPARGTEKEASDYCKKDQDYLEIGEPSSMGTRSDLQTAARILTESNGNLQLVAEECPATFIRYGRGLRDYCDIKGLGTDRDWKTNVTVYVGPPGCGKTRAVVRWVKD</sequence>
<comment type="subcellular location">
    <subcellularLocation>
        <location evidence="2">Host nucleus</location>
    </subcellularLocation>
</comment>
<evidence type="ECO:0000256" key="11">
    <source>
        <dbReference type="ARBA" id="ARBA00022801"/>
    </source>
</evidence>
<keyword evidence="7" id="KW-0540">Nuclease</keyword>
<keyword evidence="8" id="KW-0479">Metal-binding</keyword>
<keyword evidence="13" id="KW-0067">ATP-binding</keyword>
<keyword evidence="11" id="KW-0378">Hydrolase</keyword>
<dbReference type="GO" id="GO:0003677">
    <property type="term" value="F:DNA binding"/>
    <property type="evidence" value="ECO:0007669"/>
    <property type="project" value="UniProtKB-KW"/>
</dbReference>
<evidence type="ECO:0000256" key="9">
    <source>
        <dbReference type="ARBA" id="ARBA00022741"/>
    </source>
</evidence>
<evidence type="ECO:0000256" key="1">
    <source>
        <dbReference type="ARBA" id="ARBA00001946"/>
    </source>
</evidence>
<dbReference type="GO" id="GO:0004386">
    <property type="term" value="F:helicase activity"/>
    <property type="evidence" value="ECO:0007669"/>
    <property type="project" value="UniProtKB-KW"/>
</dbReference>
<evidence type="ECO:0000256" key="15">
    <source>
        <dbReference type="ARBA" id="ARBA00023125"/>
    </source>
</evidence>
<keyword evidence="14" id="KW-0190">Covalent protein-DNA linkage</keyword>
<keyword evidence="5" id="KW-0548">Nucleotidyltransferase</keyword>
<dbReference type="GO" id="GO:0042025">
    <property type="term" value="C:host cell nucleus"/>
    <property type="evidence" value="ECO:0007669"/>
    <property type="project" value="UniProtKB-SubCell"/>
</dbReference>
<evidence type="ECO:0000256" key="12">
    <source>
        <dbReference type="ARBA" id="ARBA00022806"/>
    </source>
</evidence>
<dbReference type="GO" id="GO:0046872">
    <property type="term" value="F:metal ion binding"/>
    <property type="evidence" value="ECO:0007669"/>
    <property type="project" value="UniProtKB-KW"/>
</dbReference>
<keyword evidence="9" id="KW-0547">Nucleotide-binding</keyword>
<feature type="non-terminal residue" evidence="17">
    <location>
        <position position="141"/>
    </location>
</feature>
<keyword evidence="3" id="KW-1048">Host nucleus</keyword>
<evidence type="ECO:0000256" key="14">
    <source>
        <dbReference type="ARBA" id="ARBA00023124"/>
    </source>
</evidence>
<organism evidence="17">
    <name type="scientific">Fur seal cyclovirus</name>
    <dbReference type="NCBI Taxonomy" id="1439705"/>
    <lineage>
        <taxon>Viruses</taxon>
        <taxon>Monodnaviria</taxon>
        <taxon>Shotokuvirae</taxon>
        <taxon>Cressdnaviricota</taxon>
        <taxon>Arfiviricetes</taxon>
        <taxon>Cirlivirales</taxon>
        <taxon>Circoviridae</taxon>
    </lineage>
</organism>
<evidence type="ECO:0000256" key="10">
    <source>
        <dbReference type="ARBA" id="ARBA00022759"/>
    </source>
</evidence>
<name>V9Z1F1_9CIRC</name>
<evidence type="ECO:0000256" key="4">
    <source>
        <dbReference type="ARBA" id="ARBA00022679"/>
    </source>
</evidence>
<feature type="non-terminal residue" evidence="17">
    <location>
        <position position="1"/>
    </location>
</feature>
<comment type="cofactor">
    <cofactor evidence="1">
        <name>Mg(2+)</name>
        <dbReference type="ChEBI" id="CHEBI:18420"/>
    </cofactor>
</comment>
<evidence type="ECO:0000256" key="8">
    <source>
        <dbReference type="ARBA" id="ARBA00022723"/>
    </source>
</evidence>
<evidence type="ECO:0000313" key="17">
    <source>
        <dbReference type="EMBL" id="AHE38203.1"/>
    </source>
</evidence>
<evidence type="ECO:0000256" key="7">
    <source>
        <dbReference type="ARBA" id="ARBA00022722"/>
    </source>
</evidence>
<gene>
    <name evidence="17" type="primary">REP</name>
</gene>
<dbReference type="GO" id="GO:0005524">
    <property type="term" value="F:ATP binding"/>
    <property type="evidence" value="ECO:0007669"/>
    <property type="project" value="UniProtKB-KW"/>
</dbReference>
<evidence type="ECO:0000256" key="2">
    <source>
        <dbReference type="ARBA" id="ARBA00004147"/>
    </source>
</evidence>
<dbReference type="GO" id="GO:0016787">
    <property type="term" value="F:hydrolase activity"/>
    <property type="evidence" value="ECO:0007669"/>
    <property type="project" value="UniProtKB-KW"/>
</dbReference>
<dbReference type="EMBL" id="KF712530">
    <property type="protein sequence ID" value="AHE38203.1"/>
    <property type="molecule type" value="Genomic_DNA"/>
</dbReference>
<keyword evidence="15" id="KW-0238">DNA-binding</keyword>
<proteinExistence type="predicted"/>
<keyword evidence="10" id="KW-0255">Endonuclease</keyword>
<dbReference type="GO" id="GO:0016779">
    <property type="term" value="F:nucleotidyltransferase activity"/>
    <property type="evidence" value="ECO:0007669"/>
    <property type="project" value="UniProtKB-KW"/>
</dbReference>
<evidence type="ECO:0000256" key="5">
    <source>
        <dbReference type="ARBA" id="ARBA00022695"/>
    </source>
</evidence>
<evidence type="ECO:0000256" key="6">
    <source>
        <dbReference type="ARBA" id="ARBA00022705"/>
    </source>
</evidence>
<feature type="domain" description="CRESS-DNA virus Rep endonuclease" evidence="16">
    <location>
        <begin position="1"/>
        <end position="60"/>
    </location>
</feature>
<evidence type="ECO:0000256" key="3">
    <source>
        <dbReference type="ARBA" id="ARBA00022562"/>
    </source>
</evidence>
<reference evidence="17" key="1">
    <citation type="submission" date="2013-09" db="EMBL/GenBank/DDBJ databases">
        <title>Detection of Circoviridae members in free ranging Fur Seals (Arctocephalus sp.) from northern coastline of Rio Grande do Sul, Brazil.</title>
        <authorList>
            <person name="Chiappetta C.M."/>
            <person name="Amorim D.B."/>
            <person name="Tavares M."/>
            <person name="Lima F.E.S."/>
            <person name="Campos F.S."/>
            <person name="Franco A.C."/>
            <person name="Roehe P.M."/>
        </authorList>
    </citation>
    <scope>NUCLEOTIDE SEQUENCE</scope>
    <source>
        <strain evidence="17">FurSeal20</strain>
    </source>
</reference>
<evidence type="ECO:0000256" key="13">
    <source>
        <dbReference type="ARBA" id="ARBA00022840"/>
    </source>
</evidence>
<dbReference type="Gene3D" id="3.40.1310.20">
    <property type="match status" value="1"/>
</dbReference>
<dbReference type="PROSITE" id="PS52020">
    <property type="entry name" value="CRESS_DNA_REP"/>
    <property type="match status" value="1"/>
</dbReference>
<dbReference type="GO" id="GO:0004519">
    <property type="term" value="F:endonuclease activity"/>
    <property type="evidence" value="ECO:0007669"/>
    <property type="project" value="UniProtKB-KW"/>
</dbReference>
<keyword evidence="6" id="KW-0235">DNA replication</keyword>
<dbReference type="Pfam" id="PF02407">
    <property type="entry name" value="Viral_Rep"/>
    <property type="match status" value="1"/>
</dbReference>
<keyword evidence="4" id="KW-0808">Transferase</keyword>
<keyword evidence="12" id="KW-0347">Helicase</keyword>
<dbReference type="GO" id="GO:0006260">
    <property type="term" value="P:DNA replication"/>
    <property type="evidence" value="ECO:0007669"/>
    <property type="project" value="UniProtKB-KW"/>
</dbReference>
<accession>V9Z1F1</accession>
<protein>
    <submittedName>
        <fullName evidence="17">Putative replicase</fullName>
    </submittedName>
</protein>